<dbReference type="CDD" id="cd22966">
    <property type="entry name" value="DD_DYDC-like"/>
    <property type="match status" value="1"/>
</dbReference>
<dbReference type="EMBL" id="BLXT01006309">
    <property type="protein sequence ID" value="GFO30964.1"/>
    <property type="molecule type" value="Genomic_DNA"/>
</dbReference>
<keyword evidence="3" id="KW-1185">Reference proteome</keyword>
<keyword evidence="2" id="KW-0966">Cell projection</keyword>
<sequence length="101" mass="11716">MARFRPQTTKAMRKEENLKIKFSSAGGRSEEARSGDPVYDTYMKQSLGKVLPDCLRQLMETRPADPIEFISDCLHRAVENQLYLMEKEKYANNIQAMKNEK</sequence>
<reference evidence="2 3" key="1">
    <citation type="journal article" date="2021" name="Elife">
        <title>Chloroplast acquisition without the gene transfer in kleptoplastic sea slugs, Plakobranchus ocellatus.</title>
        <authorList>
            <person name="Maeda T."/>
            <person name="Takahashi S."/>
            <person name="Yoshida T."/>
            <person name="Shimamura S."/>
            <person name="Takaki Y."/>
            <person name="Nagai Y."/>
            <person name="Toyoda A."/>
            <person name="Suzuki Y."/>
            <person name="Arimoto A."/>
            <person name="Ishii H."/>
            <person name="Satoh N."/>
            <person name="Nishiyama T."/>
            <person name="Hasebe M."/>
            <person name="Maruyama T."/>
            <person name="Minagawa J."/>
            <person name="Obokata J."/>
            <person name="Shigenobu S."/>
        </authorList>
    </citation>
    <scope>NUCLEOTIDE SEQUENCE [LARGE SCALE GENOMIC DNA]</scope>
</reference>
<keyword evidence="2" id="KW-0969">Cilium</keyword>
<evidence type="ECO:0000313" key="2">
    <source>
        <dbReference type="EMBL" id="GFO30964.1"/>
    </source>
</evidence>
<dbReference type="InterPro" id="IPR049630">
    <property type="entry name" value="DYDC-like_DD"/>
</dbReference>
<dbReference type="Proteomes" id="UP000735302">
    <property type="component" value="Unassembled WGS sequence"/>
</dbReference>
<organism evidence="2 3">
    <name type="scientific">Plakobranchus ocellatus</name>
    <dbReference type="NCBI Taxonomy" id="259542"/>
    <lineage>
        <taxon>Eukaryota</taxon>
        <taxon>Metazoa</taxon>
        <taxon>Spiralia</taxon>
        <taxon>Lophotrochozoa</taxon>
        <taxon>Mollusca</taxon>
        <taxon>Gastropoda</taxon>
        <taxon>Heterobranchia</taxon>
        <taxon>Euthyneura</taxon>
        <taxon>Panpulmonata</taxon>
        <taxon>Sacoglossa</taxon>
        <taxon>Placobranchoidea</taxon>
        <taxon>Plakobranchidae</taxon>
        <taxon>Plakobranchus</taxon>
    </lineage>
</organism>
<feature type="compositionally biased region" description="Polar residues" evidence="1">
    <location>
        <begin position="1"/>
        <end position="10"/>
    </location>
</feature>
<evidence type="ECO:0000256" key="1">
    <source>
        <dbReference type="SAM" id="MobiDB-lite"/>
    </source>
</evidence>
<feature type="region of interest" description="Disordered" evidence="1">
    <location>
        <begin position="1"/>
        <end position="36"/>
    </location>
</feature>
<evidence type="ECO:0000313" key="3">
    <source>
        <dbReference type="Proteomes" id="UP000735302"/>
    </source>
</evidence>
<accession>A0AAV4CEA6</accession>
<keyword evidence="2" id="KW-0282">Flagellum</keyword>
<comment type="caution">
    <text evidence="2">The sequence shown here is derived from an EMBL/GenBank/DDBJ whole genome shotgun (WGS) entry which is preliminary data.</text>
</comment>
<gene>
    <name evidence="2" type="ORF">PoB_005746900</name>
</gene>
<proteinExistence type="predicted"/>
<dbReference type="Pfam" id="PF05186">
    <property type="entry name" value="Dpy-30"/>
    <property type="match status" value="1"/>
</dbReference>
<dbReference type="InterPro" id="IPR007858">
    <property type="entry name" value="Dpy-30_motif"/>
</dbReference>
<protein>
    <submittedName>
        <fullName evidence="2">Flagellar radial spoke protein 2-like</fullName>
    </submittedName>
</protein>
<dbReference type="SUPFAM" id="SSF47391">
    <property type="entry name" value="Dimerization-anchoring domain of cAMP-dependent PK regulatory subunit"/>
    <property type="match status" value="1"/>
</dbReference>
<dbReference type="AlphaFoldDB" id="A0AAV4CEA6"/>
<name>A0AAV4CEA6_9GAST</name>